<name>A0A9W6L8Y6_9BACT</name>
<organism evidence="2 3">
    <name type="scientific">Desulforhabdus amnigena</name>
    <dbReference type="NCBI Taxonomy" id="40218"/>
    <lineage>
        <taxon>Bacteria</taxon>
        <taxon>Pseudomonadati</taxon>
        <taxon>Thermodesulfobacteriota</taxon>
        <taxon>Syntrophobacteria</taxon>
        <taxon>Syntrophobacterales</taxon>
        <taxon>Syntrophobacteraceae</taxon>
        <taxon>Desulforhabdus</taxon>
    </lineage>
</organism>
<dbReference type="EMBL" id="BSDR01000001">
    <property type="protein sequence ID" value="GLI36178.1"/>
    <property type="molecule type" value="Genomic_DNA"/>
</dbReference>
<evidence type="ECO:0000256" key="1">
    <source>
        <dbReference type="SAM" id="MobiDB-lite"/>
    </source>
</evidence>
<dbReference type="AlphaFoldDB" id="A0A9W6L8Y6"/>
<accession>A0A9W6L8Y6</accession>
<sequence length="128" mass="14362">MNYVIRKPAQTKPRDAKPVFQQKPAETIPRVDPPTKEARKSETPKEQAKPKRKPFSELCGQDLTFQTRIGTIVEGHVTGTESGYFLLKNVRIVGKDHEARVPWTWLNQAVVAHIHPAGAAVTRREADA</sequence>
<feature type="region of interest" description="Disordered" evidence="1">
    <location>
        <begin position="1"/>
        <end position="57"/>
    </location>
</feature>
<gene>
    <name evidence="2" type="ORF">DAMNIGENAA_36110</name>
</gene>
<comment type="caution">
    <text evidence="2">The sequence shown here is derived from an EMBL/GenBank/DDBJ whole genome shotgun (WGS) entry which is preliminary data.</text>
</comment>
<dbReference type="Proteomes" id="UP001144372">
    <property type="component" value="Unassembled WGS sequence"/>
</dbReference>
<proteinExistence type="predicted"/>
<protein>
    <submittedName>
        <fullName evidence="2">Uncharacterized protein</fullName>
    </submittedName>
</protein>
<reference evidence="2" key="1">
    <citation type="submission" date="2022-12" db="EMBL/GenBank/DDBJ databases">
        <title>Reference genome sequencing for broad-spectrum identification of bacterial and archaeal isolates by mass spectrometry.</title>
        <authorList>
            <person name="Sekiguchi Y."/>
            <person name="Tourlousse D.M."/>
        </authorList>
    </citation>
    <scope>NUCLEOTIDE SEQUENCE</scope>
    <source>
        <strain evidence="2">ASRB1</strain>
    </source>
</reference>
<keyword evidence="3" id="KW-1185">Reference proteome</keyword>
<evidence type="ECO:0000313" key="2">
    <source>
        <dbReference type="EMBL" id="GLI36178.1"/>
    </source>
</evidence>
<evidence type="ECO:0000313" key="3">
    <source>
        <dbReference type="Proteomes" id="UP001144372"/>
    </source>
</evidence>
<feature type="compositionally biased region" description="Basic and acidic residues" evidence="1">
    <location>
        <begin position="33"/>
        <end position="49"/>
    </location>
</feature>